<proteinExistence type="predicted"/>
<evidence type="ECO:0000259" key="1">
    <source>
        <dbReference type="Pfam" id="PF04738"/>
    </source>
</evidence>
<name>A0ABY6QW21_9ACTN</name>
<feature type="domain" description="Thiopeptide-type bacteriocin biosynthesis" evidence="2">
    <location>
        <begin position="751"/>
        <end position="1005"/>
    </location>
</feature>
<feature type="domain" description="Lantibiotic dehydratase N-terminal" evidence="1">
    <location>
        <begin position="25"/>
        <end position="677"/>
    </location>
</feature>
<accession>A0ABY6QW21</accession>
<dbReference type="InterPro" id="IPR023809">
    <property type="entry name" value="Thiopep_bacteriocin_synth_dom"/>
</dbReference>
<reference evidence="3" key="1">
    <citation type="submission" date="2021-09" db="EMBL/GenBank/DDBJ databases">
        <title>Complete genome sequence and metabolic characterization of Streptomyces tanashiensis DSM 731 the producer of antibacterial Kalafungin and diverse secondary metabolites.</title>
        <authorList>
            <person name="Abbasi M.N."/>
            <person name="Anwar M.N."/>
            <person name="Alam K."/>
            <person name="Shoaib M."/>
            <person name="Lin Z."/>
            <person name="Hayat M."/>
            <person name="Ali M.I."/>
            <person name="Malik H.M.T."/>
            <person name="Ahmed I."/>
            <person name="Li A."/>
            <person name="Hailong Wang H."/>
            <person name="Zhang Y."/>
        </authorList>
    </citation>
    <scope>NUCLEOTIDE SEQUENCE</scope>
    <source>
        <strain evidence="3">Kala</strain>
    </source>
</reference>
<dbReference type="InterPro" id="IPR006827">
    <property type="entry name" value="Lant_deHydtase_N"/>
</dbReference>
<sequence>MTPRLPADGAETRAVLAAYIRHMAADSVFRETIRVSSKSLSGLLDRFEAGEEFNRKRLMSVAISLARYAMRSSGRPTPFGLAAGVTKAGWGERAVVRFGPDDLKSARIDASWLYAEIVTWLDRPESRRGLDVVVNNLCHVQGDRLVLPYVRVRSDRHGPQAMPLREVNVANNRFVQWLLDNCRRPTPYAEVMARAVAELPGATEELVDRILLELLKNEVLVTSVTPHRMSAAALDRIATITGGSGEDNRVRRAGLRLRDYEACAPGQGGAIWEEIQRDLAEGYDGSRPGVQVDLRLDAEISLPRSVAKEIEAYASVIWRMSGRVSGYDHLREYKHQFLDKYGPHVAVPLVDVVHATHGIGFPAGYQNPTVVDRPPYFPSDSDEQETDYLDRRREIVATLMQRAVMSPDREVVLSERDIAALGYRDEKEPPRSLELFFQLLSRSPEDLDAGRFTVFPTPNIGSMTAGSTIARFSELLECTSELTGMMRANSDAGRIEAEVSFLPVNPRAVNILPATRIGEYEIPLGSFADPEAPGVIDWRDLTLAVEQNEFKLHWAKTGQEVVPRTPHMLAVDQNAPNLGRLLTEIGFVRDKMLHPWQWTGLESLPFFPRVRYGKVVVSPATWRPTPEVRAAVGDPRDWARAVGAWRDGMGMPRHVVVAVGDKSYSLDMDDSFHVEMLRKEAARSNVLVTEQLHEQGAQFGWCGGRSNEIVVPLRSTAASQGSDTGPVRAFVPPVAFPKGDENHTFLPGEEWLFAKIYIPSGRFNTVLAQKLPQLLQEVRSDVDRWFYIRYRDPAGHIRLRLHGDPEAIAARVLPALGRHVRAWRQAGLVQRVVLDTYEPEYARYGGGAFMPLAEEVFCVDSTASVLQAAVRDRLLPGLPEEILAAANYALLLESLGGWEWWRWVDHVFRGVETSDIYRAHRRDIAGIIRPGRVAEGFAAATGAEHVAALWRNSPEVQKYGSALLSGDVPDTVSRDQALMGLLHMHHNRLFGIDREKEKTSYSILAGLAKDHMYRTSQER</sequence>
<dbReference type="Pfam" id="PF14028">
    <property type="entry name" value="Lant_dehydr_C"/>
    <property type="match status" value="1"/>
</dbReference>
<organism evidence="3 4">
    <name type="scientific">Streptomyces tanashiensis</name>
    <dbReference type="NCBI Taxonomy" id="67367"/>
    <lineage>
        <taxon>Bacteria</taxon>
        <taxon>Bacillati</taxon>
        <taxon>Actinomycetota</taxon>
        <taxon>Actinomycetes</taxon>
        <taxon>Kitasatosporales</taxon>
        <taxon>Streptomycetaceae</taxon>
        <taxon>Streptomyces</taxon>
    </lineage>
</organism>
<dbReference type="Proteomes" id="UP001164506">
    <property type="component" value="Chromosome"/>
</dbReference>
<evidence type="ECO:0000259" key="2">
    <source>
        <dbReference type="Pfam" id="PF14028"/>
    </source>
</evidence>
<dbReference type="GeneID" id="95600705"/>
<dbReference type="EMBL" id="CP084204">
    <property type="protein sequence ID" value="UZX21887.1"/>
    <property type="molecule type" value="Genomic_DNA"/>
</dbReference>
<dbReference type="RefSeq" id="WP_267258833.1">
    <property type="nucleotide sequence ID" value="NZ_CP084204.1"/>
</dbReference>
<dbReference type="NCBIfam" id="TIGR03891">
    <property type="entry name" value="thiopep_ocin"/>
    <property type="match status" value="1"/>
</dbReference>
<evidence type="ECO:0000313" key="3">
    <source>
        <dbReference type="EMBL" id="UZX21887.1"/>
    </source>
</evidence>
<gene>
    <name evidence="3" type="ORF">LDH80_14675</name>
</gene>
<dbReference type="Pfam" id="PF04738">
    <property type="entry name" value="Lant_dehydr_N"/>
    <property type="match status" value="1"/>
</dbReference>
<protein>
    <submittedName>
        <fullName evidence="3">Lantibiotic dehydratase</fullName>
    </submittedName>
</protein>
<evidence type="ECO:0000313" key="4">
    <source>
        <dbReference type="Proteomes" id="UP001164506"/>
    </source>
</evidence>
<keyword evidence="4" id="KW-1185">Reference proteome</keyword>